<dbReference type="AlphaFoldDB" id="A0A556UYM1"/>
<evidence type="ECO:0000256" key="1">
    <source>
        <dbReference type="SAM" id="MobiDB-lite"/>
    </source>
</evidence>
<feature type="compositionally biased region" description="Acidic residues" evidence="1">
    <location>
        <begin position="29"/>
        <end position="44"/>
    </location>
</feature>
<organism evidence="2 3">
    <name type="scientific">Bagarius yarrelli</name>
    <name type="common">Goonch</name>
    <name type="synonym">Bagrus yarrelli</name>
    <dbReference type="NCBI Taxonomy" id="175774"/>
    <lineage>
        <taxon>Eukaryota</taxon>
        <taxon>Metazoa</taxon>
        <taxon>Chordata</taxon>
        <taxon>Craniata</taxon>
        <taxon>Vertebrata</taxon>
        <taxon>Euteleostomi</taxon>
        <taxon>Actinopterygii</taxon>
        <taxon>Neopterygii</taxon>
        <taxon>Teleostei</taxon>
        <taxon>Ostariophysi</taxon>
        <taxon>Siluriformes</taxon>
        <taxon>Sisoridae</taxon>
        <taxon>Sisorinae</taxon>
        <taxon>Bagarius</taxon>
    </lineage>
</organism>
<keyword evidence="3" id="KW-1185">Reference proteome</keyword>
<sequence length="217" mass="24890">MRMMRMRRREEEENEEDKKEEDKKQEKVEENEEEDKEEEVEEEEEACWVAECRQLEEELMGTISEGRKQAVTAGHQEARGHLLGELRGRRRLYSHPISNQHPDILKTSSFTSSPVMQRCCGEEVQQQLLWVSPQNSGLASFLNGGKWLSAQIMHKQLFCPTKQPAFKSEDTDVEGGPSGCQSLSKPAFIHADYIHTFVTHLLLTVTQSDITVKTLSK</sequence>
<reference evidence="2 3" key="1">
    <citation type="journal article" date="2019" name="Genome Biol. Evol.">
        <title>Whole-Genome Sequencing of the Giant Devil Catfish, Bagarius yarrelli.</title>
        <authorList>
            <person name="Jiang W."/>
            <person name="Lv Y."/>
            <person name="Cheng L."/>
            <person name="Yang K."/>
            <person name="Chao B."/>
            <person name="Wang X."/>
            <person name="Li Y."/>
            <person name="Pan X."/>
            <person name="You X."/>
            <person name="Zhang Y."/>
            <person name="Yang J."/>
            <person name="Li J."/>
            <person name="Zhang X."/>
            <person name="Liu S."/>
            <person name="Sun C."/>
            <person name="Yang J."/>
            <person name="Shi Q."/>
        </authorList>
    </citation>
    <scope>NUCLEOTIDE SEQUENCE [LARGE SCALE GENOMIC DNA]</scope>
    <source>
        <strain evidence="2">JWS20170419001</strain>
        <tissue evidence="2">Muscle</tissue>
    </source>
</reference>
<protein>
    <submittedName>
        <fullName evidence="2">Uncharacterized protein</fullName>
    </submittedName>
</protein>
<accession>A0A556UYM1</accession>
<gene>
    <name evidence="2" type="ORF">Baya_11001</name>
</gene>
<name>A0A556UYM1_BAGYA</name>
<proteinExistence type="predicted"/>
<feature type="region of interest" description="Disordered" evidence="1">
    <location>
        <begin position="1"/>
        <end position="44"/>
    </location>
</feature>
<dbReference type="Proteomes" id="UP000319801">
    <property type="component" value="Unassembled WGS sequence"/>
</dbReference>
<comment type="caution">
    <text evidence="2">The sequence shown here is derived from an EMBL/GenBank/DDBJ whole genome shotgun (WGS) entry which is preliminary data.</text>
</comment>
<dbReference type="EMBL" id="VCAZ01000078">
    <property type="protein sequence ID" value="TSP68516.1"/>
    <property type="molecule type" value="Genomic_DNA"/>
</dbReference>
<feature type="compositionally biased region" description="Basic and acidic residues" evidence="1">
    <location>
        <begin position="8"/>
        <end position="28"/>
    </location>
</feature>
<evidence type="ECO:0000313" key="3">
    <source>
        <dbReference type="Proteomes" id="UP000319801"/>
    </source>
</evidence>
<evidence type="ECO:0000313" key="2">
    <source>
        <dbReference type="EMBL" id="TSP68516.1"/>
    </source>
</evidence>